<proteinExistence type="predicted"/>
<organism evidence="2 3">
    <name type="scientific">Lithospermum erythrorhizon</name>
    <name type="common">Purple gromwell</name>
    <name type="synonym">Lithospermum officinale var. erythrorhizon</name>
    <dbReference type="NCBI Taxonomy" id="34254"/>
    <lineage>
        <taxon>Eukaryota</taxon>
        <taxon>Viridiplantae</taxon>
        <taxon>Streptophyta</taxon>
        <taxon>Embryophyta</taxon>
        <taxon>Tracheophyta</taxon>
        <taxon>Spermatophyta</taxon>
        <taxon>Magnoliopsida</taxon>
        <taxon>eudicotyledons</taxon>
        <taxon>Gunneridae</taxon>
        <taxon>Pentapetalae</taxon>
        <taxon>asterids</taxon>
        <taxon>lamiids</taxon>
        <taxon>Boraginales</taxon>
        <taxon>Boraginaceae</taxon>
        <taxon>Boraginoideae</taxon>
        <taxon>Lithospermeae</taxon>
        <taxon>Lithospermum</taxon>
    </lineage>
</organism>
<dbReference type="Proteomes" id="UP001454036">
    <property type="component" value="Unassembled WGS sequence"/>
</dbReference>
<protein>
    <recommendedName>
        <fullName evidence="1">Interferon-related developmental regulator N-terminal domain-containing protein</fullName>
    </recommendedName>
</protein>
<keyword evidence="3" id="KW-1185">Reference proteome</keyword>
<feature type="domain" description="Interferon-related developmental regulator N-terminal" evidence="1">
    <location>
        <begin position="39"/>
        <end position="140"/>
    </location>
</feature>
<evidence type="ECO:0000259" key="1">
    <source>
        <dbReference type="Pfam" id="PF05004"/>
    </source>
</evidence>
<dbReference type="EMBL" id="BAABME010029879">
    <property type="protein sequence ID" value="GAA0138575.1"/>
    <property type="molecule type" value="Genomic_DNA"/>
</dbReference>
<name>A0AAV3NKG7_LITER</name>
<dbReference type="PANTHER" id="PTHR12354:SF1">
    <property type="entry name" value="INTERFERON-RELATED DEVELOPMENTAL REGULATOR 1"/>
    <property type="match status" value="1"/>
</dbReference>
<sequence>MQQLDDFVEKKFATILYHCLNSIKNGASKEAVRSHSSGSLVDCLAVITFLGGVEKPEETEEAIKILCYLINADNTINTYDTIKSVVHALSLLLTTKDKVSTNPEIWKEPICFLLAVQDQVKDTKVWLAAAQALALNFEIPNLNRFLSCPNAGEFKGQQSSRIYDFFYRGLTYGKLKKALVLATQLSKDELTVRVIQYVELEELKNKESHNKDL</sequence>
<comment type="caution">
    <text evidence="2">The sequence shown here is derived from an EMBL/GenBank/DDBJ whole genome shotgun (WGS) entry which is preliminary data.</text>
</comment>
<dbReference type="Pfam" id="PF05004">
    <property type="entry name" value="IFRD"/>
    <property type="match status" value="1"/>
</dbReference>
<dbReference type="PANTHER" id="PTHR12354">
    <property type="entry name" value="INTERFERON-RELATED DEVELOPMENTAL REGULATOR"/>
    <property type="match status" value="1"/>
</dbReference>
<gene>
    <name evidence="2" type="ORF">LIER_42540</name>
</gene>
<dbReference type="InterPro" id="IPR039777">
    <property type="entry name" value="IFRD"/>
</dbReference>
<evidence type="ECO:0000313" key="3">
    <source>
        <dbReference type="Proteomes" id="UP001454036"/>
    </source>
</evidence>
<dbReference type="AlphaFoldDB" id="A0AAV3NKG7"/>
<evidence type="ECO:0000313" key="2">
    <source>
        <dbReference type="EMBL" id="GAA0138575.1"/>
    </source>
</evidence>
<dbReference type="InterPro" id="IPR007701">
    <property type="entry name" value="Interferon-rel_develop_reg_N"/>
</dbReference>
<accession>A0AAV3NKG7</accession>
<reference evidence="2 3" key="1">
    <citation type="submission" date="2024-01" db="EMBL/GenBank/DDBJ databases">
        <title>The complete chloroplast genome sequence of Lithospermum erythrorhizon: insights into the phylogenetic relationship among Boraginaceae species and the maternal lineages of purple gromwells.</title>
        <authorList>
            <person name="Okada T."/>
            <person name="Watanabe K."/>
        </authorList>
    </citation>
    <scope>NUCLEOTIDE SEQUENCE [LARGE SCALE GENOMIC DNA]</scope>
</reference>